<accession>A0AAE3E2R2</accession>
<dbReference type="PANTHER" id="PTHR38045:SF1">
    <property type="entry name" value="HEPARINASE II_III-LIKE PROTEIN"/>
    <property type="match status" value="1"/>
</dbReference>
<dbReference type="InterPro" id="IPR008929">
    <property type="entry name" value="Chondroitin_lyas"/>
</dbReference>
<evidence type="ECO:0000313" key="1">
    <source>
        <dbReference type="EMBL" id="MCC2220786.1"/>
    </source>
</evidence>
<proteinExistence type="predicted"/>
<name>A0AAE3E2R2_9FIRM</name>
<sequence length="581" mass="67056">MLDKLKNYAEHYENEVRDISNQLRDEMMPELSRELFDEYEITGNRLRYEEGYFKRREFLSTFGLASVIWHKKEDIEKLEYVIKGICSEECWALSAHVKRLENPNWRMTIDLTASETGHTLAHLYTLLKDELSEETKECIRKEVFRRILTPFMSAKAPAYGWEDATNNWNAVCCGNIGSTAIYLLEDGPEKDAFLERIRYAIETYYLAGFGEDGVCEEGLGYWVYGFMNMVVFAMDQRLYNPTYDMMALKKVEKIAHFQEMCYFSHGRTISFSDGSSNGEYPIGLTCCLANLYKDIRFPDPIYARGFSGDRCWNWNELYTGWYWTKNYLEDVEKKIVEEPKPLLEEGTDFLKDAQWCILRGKDNTALVAKGGNNDEPHNHNDVGSFLYLADGEALLEDLGSGEYTKKYFSDERYEIFCTRGKGHNMPIIGGVDQKAGSKYRADAFERKDENTILISFAKAYDVSGVDTVLREISFEKETGSFTVRDHVVCDADVPVFENLVTRYPVTVHTGQDHKNKVVIHGERHKLVIAFGEAAGAVLVTKEPHVNHEAQDELVNRISWEVLHNEQNADCKMYFYLEQPDK</sequence>
<dbReference type="PANTHER" id="PTHR38045">
    <property type="entry name" value="CHROMOSOME 1, WHOLE GENOME SHOTGUN SEQUENCE"/>
    <property type="match status" value="1"/>
</dbReference>
<comment type="caution">
    <text evidence="1">The sequence shown here is derived from an EMBL/GenBank/DDBJ whole genome shotgun (WGS) entry which is preliminary data.</text>
</comment>
<dbReference type="AlphaFoldDB" id="A0AAE3E2R2"/>
<evidence type="ECO:0000313" key="2">
    <source>
        <dbReference type="Proteomes" id="UP001198200"/>
    </source>
</evidence>
<reference evidence="1 2" key="1">
    <citation type="submission" date="2021-10" db="EMBL/GenBank/DDBJ databases">
        <title>Anaerobic single-cell dispensing facilitates the cultivation of human gut bacteria.</title>
        <authorList>
            <person name="Afrizal A."/>
        </authorList>
    </citation>
    <scope>NUCLEOTIDE SEQUENCE [LARGE SCALE GENOMIC DNA]</scope>
    <source>
        <strain evidence="1 2">CLA-AA-H224</strain>
    </source>
</reference>
<dbReference type="SUPFAM" id="SSF48230">
    <property type="entry name" value="Chondroitin AC/alginate lyase"/>
    <property type="match status" value="1"/>
</dbReference>
<dbReference type="EMBL" id="JAJEQN010000007">
    <property type="protein sequence ID" value="MCC2220786.1"/>
    <property type="molecule type" value="Genomic_DNA"/>
</dbReference>
<organism evidence="1 2">
    <name type="scientific">Anthropogastromicrobium aceti</name>
    <dbReference type="NCBI Taxonomy" id="2981768"/>
    <lineage>
        <taxon>Bacteria</taxon>
        <taxon>Bacillati</taxon>
        <taxon>Bacillota</taxon>
        <taxon>Clostridia</taxon>
        <taxon>Lachnospirales</taxon>
        <taxon>Lachnospiraceae</taxon>
        <taxon>Anthropogastromicrobium</taxon>
    </lineage>
</organism>
<keyword evidence="2" id="KW-1185">Reference proteome</keyword>
<dbReference type="RefSeq" id="WP_308731247.1">
    <property type="nucleotide sequence ID" value="NZ_JAJEQN010000007.1"/>
</dbReference>
<protein>
    <submittedName>
        <fullName evidence="1">Heparinase II/III-family protein</fullName>
    </submittedName>
</protein>
<dbReference type="Gene3D" id="1.50.10.100">
    <property type="entry name" value="Chondroitin AC/alginate lyase"/>
    <property type="match status" value="1"/>
</dbReference>
<dbReference type="Gene3D" id="2.70.98.70">
    <property type="match status" value="1"/>
</dbReference>
<dbReference type="Proteomes" id="UP001198200">
    <property type="component" value="Unassembled WGS sequence"/>
</dbReference>
<gene>
    <name evidence="1" type="ORF">LKD48_03875</name>
</gene>